<dbReference type="GeneID" id="111489005"/>
<accession>A0A6J1JYE4</accession>
<reference evidence="3" key="1">
    <citation type="submission" date="2025-08" db="UniProtKB">
        <authorList>
            <consortium name="RefSeq"/>
        </authorList>
    </citation>
    <scope>IDENTIFICATION</scope>
    <source>
        <tissue evidence="3">Young leaves</tissue>
    </source>
</reference>
<dbReference type="RefSeq" id="XP_022992764.1">
    <property type="nucleotide sequence ID" value="XM_023136996.1"/>
</dbReference>
<evidence type="ECO:0000313" key="2">
    <source>
        <dbReference type="Proteomes" id="UP000504608"/>
    </source>
</evidence>
<dbReference type="Proteomes" id="UP000504608">
    <property type="component" value="Unplaced"/>
</dbReference>
<gene>
    <name evidence="3" type="primary">LOC111489005</name>
</gene>
<dbReference type="KEGG" id="cmax:111489005"/>
<dbReference type="AlphaFoldDB" id="A0A6J1JYE4"/>
<evidence type="ECO:0000256" key="1">
    <source>
        <dbReference type="SAM" id="Phobius"/>
    </source>
</evidence>
<keyword evidence="1" id="KW-0812">Transmembrane</keyword>
<proteinExistence type="predicted"/>
<protein>
    <submittedName>
        <fullName evidence="3">Uncharacterized protein LOC111489005 isoform X1</fullName>
    </submittedName>
</protein>
<keyword evidence="2" id="KW-1185">Reference proteome</keyword>
<evidence type="ECO:0000313" key="3">
    <source>
        <dbReference type="RefSeq" id="XP_022992764.1"/>
    </source>
</evidence>
<feature type="transmembrane region" description="Helical" evidence="1">
    <location>
        <begin position="68"/>
        <end position="91"/>
    </location>
</feature>
<keyword evidence="1" id="KW-1133">Transmembrane helix</keyword>
<organism evidence="2 3">
    <name type="scientific">Cucurbita maxima</name>
    <name type="common">Pumpkin</name>
    <name type="synonym">Winter squash</name>
    <dbReference type="NCBI Taxonomy" id="3661"/>
    <lineage>
        <taxon>Eukaryota</taxon>
        <taxon>Viridiplantae</taxon>
        <taxon>Streptophyta</taxon>
        <taxon>Embryophyta</taxon>
        <taxon>Tracheophyta</taxon>
        <taxon>Spermatophyta</taxon>
        <taxon>Magnoliopsida</taxon>
        <taxon>eudicotyledons</taxon>
        <taxon>Gunneridae</taxon>
        <taxon>Pentapetalae</taxon>
        <taxon>rosids</taxon>
        <taxon>fabids</taxon>
        <taxon>Cucurbitales</taxon>
        <taxon>Cucurbitaceae</taxon>
        <taxon>Cucurbiteae</taxon>
        <taxon>Cucurbita</taxon>
    </lineage>
</organism>
<keyword evidence="1" id="KW-0472">Membrane</keyword>
<sequence length="229" mass="26173">MGVHFQLCTMTIRTGTQSKFNHRIITISLAKREARIGVGSPTMILTMVLIKILRILRILLHPLFRRLISFSCILIFIFTTRYCPAVFSLLLSNSSNTISITQSTSTWEKIRAEQRRDLRICRMECVAIYNEIEGVEFQFPLSSGQQGWRSKLSFSQWYTTPLIGFLQASRFPLHPSWQALGGVLRNLKVNFVVTYRPCYDRNPTFPCTRCRCKVSGTTSATVHALDGLD</sequence>
<feature type="transmembrane region" description="Helical" evidence="1">
    <location>
        <begin position="36"/>
        <end position="56"/>
    </location>
</feature>
<name>A0A6J1JYE4_CUCMA</name>